<gene>
    <name evidence="4" type="ORF">Pr1d_19910</name>
</gene>
<evidence type="ECO:0000259" key="3">
    <source>
        <dbReference type="Pfam" id="PF00149"/>
    </source>
</evidence>
<dbReference type="InterPro" id="IPR029052">
    <property type="entry name" value="Metallo-depent_PP-like"/>
</dbReference>
<dbReference type="EMBL" id="CP042913">
    <property type="protein sequence ID" value="QEG34709.1"/>
    <property type="molecule type" value="Genomic_DNA"/>
</dbReference>
<keyword evidence="1" id="KW-1133">Transmembrane helix</keyword>
<dbReference type="Proteomes" id="UP000323917">
    <property type="component" value="Chromosome"/>
</dbReference>
<dbReference type="InterPro" id="IPR051918">
    <property type="entry name" value="STPP_CPPED1"/>
</dbReference>
<keyword evidence="5" id="KW-1185">Reference proteome</keyword>
<dbReference type="KEGG" id="bgok:Pr1d_19910"/>
<evidence type="ECO:0000256" key="2">
    <source>
        <dbReference type="SAM" id="SignalP"/>
    </source>
</evidence>
<dbReference type="RefSeq" id="WP_148073324.1">
    <property type="nucleotide sequence ID" value="NZ_CP042913.1"/>
</dbReference>
<dbReference type="GO" id="GO:0016787">
    <property type="term" value="F:hydrolase activity"/>
    <property type="evidence" value="ECO:0007669"/>
    <property type="project" value="InterPro"/>
</dbReference>
<dbReference type="Gene3D" id="3.60.21.10">
    <property type="match status" value="1"/>
</dbReference>
<evidence type="ECO:0000256" key="1">
    <source>
        <dbReference type="SAM" id="Phobius"/>
    </source>
</evidence>
<dbReference type="PROSITE" id="PS00018">
    <property type="entry name" value="EF_HAND_1"/>
    <property type="match status" value="1"/>
</dbReference>
<dbReference type="InterPro" id="IPR004843">
    <property type="entry name" value="Calcineurin-like_PHP"/>
</dbReference>
<feature type="signal peptide" evidence="2">
    <location>
        <begin position="1"/>
        <end position="19"/>
    </location>
</feature>
<dbReference type="InterPro" id="IPR018247">
    <property type="entry name" value="EF_Hand_1_Ca_BS"/>
</dbReference>
<proteinExistence type="predicted"/>
<protein>
    <recommendedName>
        <fullName evidence="3">Calcineurin-like phosphoesterase domain-containing protein</fullName>
    </recommendedName>
</protein>
<dbReference type="Gene3D" id="1.10.1330.10">
    <property type="entry name" value="Dockerin domain"/>
    <property type="match status" value="1"/>
</dbReference>
<name>A0A5B9QAD8_9BACT</name>
<organism evidence="4 5">
    <name type="scientific">Bythopirellula goksoeyrii</name>
    <dbReference type="NCBI Taxonomy" id="1400387"/>
    <lineage>
        <taxon>Bacteria</taxon>
        <taxon>Pseudomonadati</taxon>
        <taxon>Planctomycetota</taxon>
        <taxon>Planctomycetia</taxon>
        <taxon>Pirellulales</taxon>
        <taxon>Lacipirellulaceae</taxon>
        <taxon>Bythopirellula</taxon>
    </lineage>
</organism>
<feature type="domain" description="Calcineurin-like phosphoesterase" evidence="3">
    <location>
        <begin position="34"/>
        <end position="203"/>
    </location>
</feature>
<accession>A0A5B9QAD8</accession>
<dbReference type="InterPro" id="IPR036439">
    <property type="entry name" value="Dockerin_dom_sf"/>
</dbReference>
<sequence precursor="true">MTRVFLLSGLFLINLYSWNAIQPLHANDIAWTMVVVPDTQNYRSGNGHLQELYDTMQWIVDNKETRNIEIVASQGDFTSNRPVDWVNQANAWGTLNGEVPYIVVTGNHDYDPFGKPIADHDATLINEYFAVADNPLNSITTERIPGRIENSYTEFQAPDGRNMLVFSLEWQSRPEVLDWANSIAGQSQFANHTAVVLTHGYLREGHLNPDGTDNAFRTEEDGEPMWNGLVRHHENFELVSNGHYLDWNDDNPYGPLTTGRQTSIGDNGNVVHEIVFNAQEQPNGGNGYIRLMEFMNDGSTVQVRTYSPTLDVWLTNDRNEFQFQLTPLFSADFDGDDDIDGSDFLAWQRGFGSTEFSPGDANNDGMINSLDLAIWQQQYATDAALSSTLSIPEPQTVMLFSVAFALCFSFFRRGVLLRKSIYMGQRTI</sequence>
<keyword evidence="1" id="KW-0812">Transmembrane</keyword>
<dbReference type="PANTHER" id="PTHR43143:SF5">
    <property type="entry name" value="SECRETED PROTEIN"/>
    <property type="match status" value="1"/>
</dbReference>
<evidence type="ECO:0000313" key="5">
    <source>
        <dbReference type="Proteomes" id="UP000323917"/>
    </source>
</evidence>
<keyword evidence="2" id="KW-0732">Signal</keyword>
<evidence type="ECO:0000313" key="4">
    <source>
        <dbReference type="EMBL" id="QEG34709.1"/>
    </source>
</evidence>
<reference evidence="4 5" key="1">
    <citation type="submission" date="2019-08" db="EMBL/GenBank/DDBJ databases">
        <title>Deep-cultivation of Planctomycetes and their phenomic and genomic characterization uncovers novel biology.</title>
        <authorList>
            <person name="Wiegand S."/>
            <person name="Jogler M."/>
            <person name="Boedeker C."/>
            <person name="Pinto D."/>
            <person name="Vollmers J."/>
            <person name="Rivas-Marin E."/>
            <person name="Kohn T."/>
            <person name="Peeters S.H."/>
            <person name="Heuer A."/>
            <person name="Rast P."/>
            <person name="Oberbeckmann S."/>
            <person name="Bunk B."/>
            <person name="Jeske O."/>
            <person name="Meyerdierks A."/>
            <person name="Storesund J.E."/>
            <person name="Kallscheuer N."/>
            <person name="Luecker S."/>
            <person name="Lage O.M."/>
            <person name="Pohl T."/>
            <person name="Merkel B.J."/>
            <person name="Hornburger P."/>
            <person name="Mueller R.-W."/>
            <person name="Bruemmer F."/>
            <person name="Labrenz M."/>
            <person name="Spormann A.M."/>
            <person name="Op den Camp H."/>
            <person name="Overmann J."/>
            <person name="Amann R."/>
            <person name="Jetten M.S.M."/>
            <person name="Mascher T."/>
            <person name="Medema M.H."/>
            <person name="Devos D.P."/>
            <person name="Kaster A.-K."/>
            <person name="Ovreas L."/>
            <person name="Rohde M."/>
            <person name="Galperin M.Y."/>
            <person name="Jogler C."/>
        </authorList>
    </citation>
    <scope>NUCLEOTIDE SEQUENCE [LARGE SCALE GENOMIC DNA]</scope>
    <source>
        <strain evidence="4 5">Pr1d</strain>
    </source>
</reference>
<feature type="transmembrane region" description="Helical" evidence="1">
    <location>
        <begin position="397"/>
        <end position="416"/>
    </location>
</feature>
<dbReference type="Pfam" id="PF00149">
    <property type="entry name" value="Metallophos"/>
    <property type="match status" value="1"/>
</dbReference>
<dbReference type="SUPFAM" id="SSF56300">
    <property type="entry name" value="Metallo-dependent phosphatases"/>
    <property type="match status" value="1"/>
</dbReference>
<dbReference type="PANTHER" id="PTHR43143">
    <property type="entry name" value="METALLOPHOSPHOESTERASE, CALCINEURIN SUPERFAMILY"/>
    <property type="match status" value="1"/>
</dbReference>
<dbReference type="AlphaFoldDB" id="A0A5B9QAD8"/>
<keyword evidence="1" id="KW-0472">Membrane</keyword>
<dbReference type="OrthoDB" id="9772095at2"/>
<feature type="chain" id="PRO_5022771781" description="Calcineurin-like phosphoesterase domain-containing protein" evidence="2">
    <location>
        <begin position="20"/>
        <end position="428"/>
    </location>
</feature>
<dbReference type="GO" id="GO:0000272">
    <property type="term" value="P:polysaccharide catabolic process"/>
    <property type="evidence" value="ECO:0007669"/>
    <property type="project" value="InterPro"/>
</dbReference>